<protein>
    <submittedName>
        <fullName evidence="1">Uncharacterized protein</fullName>
    </submittedName>
</protein>
<dbReference type="AlphaFoldDB" id="A0A0A9EY61"/>
<name>A0A0A9EY61_ARUDO</name>
<sequence length="20" mass="2531">MLKRKGLIVNMLYTYFHKKF</sequence>
<dbReference type="EMBL" id="GBRH01195070">
    <property type="protein sequence ID" value="JAE02826.1"/>
    <property type="molecule type" value="Transcribed_RNA"/>
</dbReference>
<organism evidence="1">
    <name type="scientific">Arundo donax</name>
    <name type="common">Giant reed</name>
    <name type="synonym">Donax arundinaceus</name>
    <dbReference type="NCBI Taxonomy" id="35708"/>
    <lineage>
        <taxon>Eukaryota</taxon>
        <taxon>Viridiplantae</taxon>
        <taxon>Streptophyta</taxon>
        <taxon>Embryophyta</taxon>
        <taxon>Tracheophyta</taxon>
        <taxon>Spermatophyta</taxon>
        <taxon>Magnoliopsida</taxon>
        <taxon>Liliopsida</taxon>
        <taxon>Poales</taxon>
        <taxon>Poaceae</taxon>
        <taxon>PACMAD clade</taxon>
        <taxon>Arundinoideae</taxon>
        <taxon>Arundineae</taxon>
        <taxon>Arundo</taxon>
    </lineage>
</organism>
<accession>A0A0A9EY61</accession>
<evidence type="ECO:0000313" key="1">
    <source>
        <dbReference type="EMBL" id="JAE02826.1"/>
    </source>
</evidence>
<proteinExistence type="predicted"/>
<reference evidence="1" key="1">
    <citation type="submission" date="2014-09" db="EMBL/GenBank/DDBJ databases">
        <authorList>
            <person name="Magalhaes I.L.F."/>
            <person name="Oliveira U."/>
            <person name="Santos F.R."/>
            <person name="Vidigal T.H.D.A."/>
            <person name="Brescovit A.D."/>
            <person name="Santos A.J."/>
        </authorList>
    </citation>
    <scope>NUCLEOTIDE SEQUENCE</scope>
    <source>
        <tissue evidence="1">Shoot tissue taken approximately 20 cm above the soil surface</tissue>
    </source>
</reference>
<reference evidence="1" key="2">
    <citation type="journal article" date="2015" name="Data Brief">
        <title>Shoot transcriptome of the giant reed, Arundo donax.</title>
        <authorList>
            <person name="Barrero R.A."/>
            <person name="Guerrero F.D."/>
            <person name="Moolhuijzen P."/>
            <person name="Goolsby J.A."/>
            <person name="Tidwell J."/>
            <person name="Bellgard S.E."/>
            <person name="Bellgard M.I."/>
        </authorList>
    </citation>
    <scope>NUCLEOTIDE SEQUENCE</scope>
    <source>
        <tissue evidence="1">Shoot tissue taken approximately 20 cm above the soil surface</tissue>
    </source>
</reference>